<evidence type="ECO:0000256" key="5">
    <source>
        <dbReference type="PROSITE-ProRule" id="PRU00125"/>
    </source>
</evidence>
<dbReference type="CDD" id="cd09340">
    <property type="entry name" value="LIM1_Testin_like"/>
    <property type="match status" value="1"/>
</dbReference>
<dbReference type="Pfam" id="PF00412">
    <property type="entry name" value="LIM"/>
    <property type="match status" value="2"/>
</dbReference>
<dbReference type="GO" id="GO:0008270">
    <property type="term" value="F:zinc ion binding"/>
    <property type="evidence" value="ECO:0007669"/>
    <property type="project" value="InterPro"/>
</dbReference>
<evidence type="ECO:0000313" key="8">
    <source>
        <dbReference type="EMBL" id="CAD7248521.1"/>
    </source>
</evidence>
<dbReference type="PROSITE" id="PS51303">
    <property type="entry name" value="PET"/>
    <property type="match status" value="1"/>
</dbReference>
<keyword evidence="3 5" id="KW-0862">Zinc</keyword>
<evidence type="ECO:0000259" key="6">
    <source>
        <dbReference type="PROSITE" id="PS50023"/>
    </source>
</evidence>
<dbReference type="EMBL" id="LR901399">
    <property type="protein sequence ID" value="CAD7248521.1"/>
    <property type="molecule type" value="Genomic_DNA"/>
</dbReference>
<evidence type="ECO:0000256" key="4">
    <source>
        <dbReference type="ARBA" id="ARBA00023038"/>
    </source>
</evidence>
<dbReference type="Proteomes" id="UP000677054">
    <property type="component" value="Unassembled WGS sequence"/>
</dbReference>
<organism evidence="8">
    <name type="scientific">Darwinula stevensoni</name>
    <dbReference type="NCBI Taxonomy" id="69355"/>
    <lineage>
        <taxon>Eukaryota</taxon>
        <taxon>Metazoa</taxon>
        <taxon>Ecdysozoa</taxon>
        <taxon>Arthropoda</taxon>
        <taxon>Crustacea</taxon>
        <taxon>Oligostraca</taxon>
        <taxon>Ostracoda</taxon>
        <taxon>Podocopa</taxon>
        <taxon>Podocopida</taxon>
        <taxon>Darwinulocopina</taxon>
        <taxon>Darwinuloidea</taxon>
        <taxon>Darwinulidae</taxon>
        <taxon>Darwinula</taxon>
    </lineage>
</organism>
<dbReference type="Gene3D" id="2.10.110.10">
    <property type="entry name" value="Cysteine Rich Protein"/>
    <property type="match status" value="3"/>
</dbReference>
<reference evidence="8" key="1">
    <citation type="submission" date="2020-11" db="EMBL/GenBank/DDBJ databases">
        <authorList>
            <person name="Tran Van P."/>
        </authorList>
    </citation>
    <scope>NUCLEOTIDE SEQUENCE</scope>
</reference>
<dbReference type="SMART" id="SM00132">
    <property type="entry name" value="LIM"/>
    <property type="match status" value="3"/>
</dbReference>
<dbReference type="InterPro" id="IPR047120">
    <property type="entry name" value="Pk/Esn/Tes"/>
</dbReference>
<keyword evidence="9" id="KW-1185">Reference proteome</keyword>
<dbReference type="FunFam" id="2.10.110.10:FF:000005">
    <property type="entry name" value="Testin isoform 1"/>
    <property type="match status" value="1"/>
</dbReference>
<dbReference type="PANTHER" id="PTHR24211:SF22">
    <property type="entry name" value="TESTIN"/>
    <property type="match status" value="1"/>
</dbReference>
<feature type="domain" description="LIM zinc-binding" evidence="6">
    <location>
        <begin position="416"/>
        <end position="488"/>
    </location>
</feature>
<dbReference type="PROSITE" id="PS00478">
    <property type="entry name" value="LIM_DOMAIN_1"/>
    <property type="match status" value="1"/>
</dbReference>
<evidence type="ECO:0000256" key="2">
    <source>
        <dbReference type="ARBA" id="ARBA00022737"/>
    </source>
</evidence>
<dbReference type="InterPro" id="IPR001781">
    <property type="entry name" value="Znf_LIM"/>
</dbReference>
<keyword evidence="4 5" id="KW-0440">LIM domain</keyword>
<dbReference type="EMBL" id="CAJPEV010001882">
    <property type="protein sequence ID" value="CAG0894723.1"/>
    <property type="molecule type" value="Genomic_DNA"/>
</dbReference>
<evidence type="ECO:0000313" key="9">
    <source>
        <dbReference type="Proteomes" id="UP000677054"/>
    </source>
</evidence>
<dbReference type="InterPro" id="IPR010442">
    <property type="entry name" value="PET_domain"/>
</dbReference>
<evidence type="ECO:0000259" key="7">
    <source>
        <dbReference type="PROSITE" id="PS51303"/>
    </source>
</evidence>
<keyword evidence="2" id="KW-0677">Repeat</keyword>
<dbReference type="AlphaFoldDB" id="A0A7R9A826"/>
<name>A0A7R9A826_9CRUS</name>
<dbReference type="PANTHER" id="PTHR24211">
    <property type="entry name" value="LIM DOMAIN-CONTAINING PROTEIN"/>
    <property type="match status" value="1"/>
</dbReference>
<feature type="domain" description="LIM zinc-binding" evidence="6">
    <location>
        <begin position="350"/>
        <end position="415"/>
    </location>
</feature>
<sequence length="555" mass="62711">MTHPHGQQRHVDSRIRPRPVCVSNGSWRGSNTSLTSGRVRGETEMAGFDGRAPQPNPYLFEIEAQKNKKATLAHEVGAGSPCKKCEDKCPGFDLHYWRKICRNCKCGKEEHDVYEEVLVDPGYYRIGRLFDRPLRTTEEELKYSHGKDLQVEDRKLHKTRSFKFDWIPPGITDSLRCCVSSLWCPMSQASKYMEMLPESHLPISGSEGAFDRRKRLSKQIPAHDMELGSPHQKTPHERKMHEEYLRSLKENAVGQGSVRQCPAAGETLEKTFAHSLHIEVGKLFAFEIVNVFALEFKQKLNDFMQDHEKQKESEPTKNGFSMGLDPDFPPPPSPLSQGVTADVGPQDIGLKCFQCQEPLPAGEVAVFAERAGPNRAWHPQCFVCCHCKELLVDLIYFHANGQIYCGRDFAQICQIPRCKACDEVSISFPAHLSVLLIFSKMHTQAEGSAWHTDHFCCFLCDQPLAGKKYIPQDGHPHCLPCFQASYGKRCETCKGDIAPEGRRVCHNSLNWHADDSCFRCHICQTSLLNAQFLCRNALTFCSRECVAVAKGKNLL</sequence>
<gene>
    <name evidence="8" type="ORF">DSTB1V02_LOCUS8333</name>
</gene>
<dbReference type="CDD" id="cd09341">
    <property type="entry name" value="LIM2_Testin_like"/>
    <property type="match status" value="1"/>
</dbReference>
<proteinExistence type="predicted"/>
<accession>A0A7R9A826</accession>
<keyword evidence="1 5" id="KW-0479">Metal-binding</keyword>
<dbReference type="PROSITE" id="PS50023">
    <property type="entry name" value="LIM_DOMAIN_2"/>
    <property type="match status" value="2"/>
</dbReference>
<dbReference type="OrthoDB" id="10069167at2759"/>
<dbReference type="Pfam" id="PF06297">
    <property type="entry name" value="PET"/>
    <property type="match status" value="1"/>
</dbReference>
<feature type="domain" description="PET" evidence="7">
    <location>
        <begin position="162"/>
        <end position="266"/>
    </location>
</feature>
<evidence type="ECO:0008006" key="10">
    <source>
        <dbReference type="Google" id="ProtNLM"/>
    </source>
</evidence>
<evidence type="ECO:0000256" key="3">
    <source>
        <dbReference type="ARBA" id="ARBA00022833"/>
    </source>
</evidence>
<protein>
    <recommendedName>
        <fullName evidence="10">Testin</fullName>
    </recommendedName>
</protein>
<dbReference type="SUPFAM" id="SSF57716">
    <property type="entry name" value="Glucocorticoid receptor-like (DNA-binding domain)"/>
    <property type="match status" value="2"/>
</dbReference>
<evidence type="ECO:0000256" key="1">
    <source>
        <dbReference type="ARBA" id="ARBA00022723"/>
    </source>
</evidence>